<dbReference type="GO" id="GO:0000976">
    <property type="term" value="F:transcription cis-regulatory region binding"/>
    <property type="evidence" value="ECO:0007669"/>
    <property type="project" value="TreeGrafter"/>
</dbReference>
<feature type="region of interest" description="Disordered" evidence="3">
    <location>
        <begin position="109"/>
        <end position="225"/>
    </location>
</feature>
<dbReference type="GO" id="GO:0005634">
    <property type="term" value="C:nucleus"/>
    <property type="evidence" value="ECO:0007669"/>
    <property type="project" value="UniProtKB-SubCell"/>
</dbReference>
<dbReference type="OrthoDB" id="5278208at2759"/>
<organism evidence="5 6">
    <name type="scientific">Venustampulla echinocandica</name>
    <dbReference type="NCBI Taxonomy" id="2656787"/>
    <lineage>
        <taxon>Eukaryota</taxon>
        <taxon>Fungi</taxon>
        <taxon>Dikarya</taxon>
        <taxon>Ascomycota</taxon>
        <taxon>Pezizomycotina</taxon>
        <taxon>Leotiomycetes</taxon>
        <taxon>Helotiales</taxon>
        <taxon>Pleuroascaceae</taxon>
        <taxon>Venustampulla</taxon>
    </lineage>
</organism>
<dbReference type="GO" id="GO:0045944">
    <property type="term" value="P:positive regulation of transcription by RNA polymerase II"/>
    <property type="evidence" value="ECO:0007669"/>
    <property type="project" value="TreeGrafter"/>
</dbReference>
<dbReference type="SMART" id="SM00066">
    <property type="entry name" value="GAL4"/>
    <property type="match status" value="1"/>
</dbReference>
<reference evidence="5 6" key="1">
    <citation type="journal article" date="2018" name="IMA Fungus">
        <title>IMA Genome-F 9: Draft genome sequence of Annulohypoxylon stygium, Aspergillus mulundensis, Berkeleyomyces basicola (syn. Thielaviopsis basicola), Ceratocystis smalleyi, two Cercospora beticola strains, Coleophoma cylindrospora, Fusarium fracticaudum, Phialophora cf. hyalina, and Morchella septimelata.</title>
        <authorList>
            <person name="Wingfield B.D."/>
            <person name="Bills G.F."/>
            <person name="Dong Y."/>
            <person name="Huang W."/>
            <person name="Nel W.J."/>
            <person name="Swalarsk-Parry B.S."/>
            <person name="Vaghefi N."/>
            <person name="Wilken P.M."/>
            <person name="An Z."/>
            <person name="de Beer Z.W."/>
            <person name="De Vos L."/>
            <person name="Chen L."/>
            <person name="Duong T.A."/>
            <person name="Gao Y."/>
            <person name="Hammerbacher A."/>
            <person name="Kikkert J.R."/>
            <person name="Li Y."/>
            <person name="Li H."/>
            <person name="Li K."/>
            <person name="Li Q."/>
            <person name="Liu X."/>
            <person name="Ma X."/>
            <person name="Naidoo K."/>
            <person name="Pethybridge S.J."/>
            <person name="Sun J."/>
            <person name="Steenkamp E.T."/>
            <person name="van der Nest M.A."/>
            <person name="van Wyk S."/>
            <person name="Wingfield M.J."/>
            <person name="Xiong C."/>
            <person name="Yue Q."/>
            <person name="Zhang X."/>
        </authorList>
    </citation>
    <scope>NUCLEOTIDE SEQUENCE [LARGE SCALE GENOMIC DNA]</scope>
    <source>
        <strain evidence="5 6">BP 5553</strain>
    </source>
</reference>
<dbReference type="PANTHER" id="PTHR37534:SF10">
    <property type="entry name" value="ZN(II)2CYS6 TRANSCRIPTION FACTOR (EUROFUNG)"/>
    <property type="match status" value="1"/>
</dbReference>
<dbReference type="InterPro" id="IPR036864">
    <property type="entry name" value="Zn2-C6_fun-type_DNA-bd_sf"/>
</dbReference>
<gene>
    <name evidence="5" type="ORF">BP5553_07977</name>
</gene>
<evidence type="ECO:0000256" key="3">
    <source>
        <dbReference type="SAM" id="MobiDB-lite"/>
    </source>
</evidence>
<name>A0A370TFD0_9HELO</name>
<dbReference type="EMBL" id="NPIC01000008">
    <property type="protein sequence ID" value="RDL33609.1"/>
    <property type="molecule type" value="Genomic_DNA"/>
</dbReference>
<feature type="compositionally biased region" description="Polar residues" evidence="3">
    <location>
        <begin position="183"/>
        <end position="205"/>
    </location>
</feature>
<feature type="domain" description="Zn(2)-C6 fungal-type" evidence="4">
    <location>
        <begin position="86"/>
        <end position="116"/>
    </location>
</feature>
<evidence type="ECO:0000259" key="4">
    <source>
        <dbReference type="PROSITE" id="PS50048"/>
    </source>
</evidence>
<comment type="caution">
    <text evidence="5">The sequence shown here is derived from an EMBL/GenBank/DDBJ whole genome shotgun (WGS) entry which is preliminary data.</text>
</comment>
<feature type="compositionally biased region" description="Polar residues" evidence="3">
    <location>
        <begin position="212"/>
        <end position="225"/>
    </location>
</feature>
<dbReference type="CDD" id="cd00067">
    <property type="entry name" value="GAL4"/>
    <property type="match status" value="1"/>
</dbReference>
<dbReference type="AlphaFoldDB" id="A0A370TFD0"/>
<dbReference type="InterPro" id="IPR021858">
    <property type="entry name" value="Fun_TF"/>
</dbReference>
<evidence type="ECO:0000313" key="6">
    <source>
        <dbReference type="Proteomes" id="UP000254866"/>
    </source>
</evidence>
<dbReference type="GO" id="GO:0008270">
    <property type="term" value="F:zinc ion binding"/>
    <property type="evidence" value="ECO:0007669"/>
    <property type="project" value="InterPro"/>
</dbReference>
<evidence type="ECO:0000256" key="1">
    <source>
        <dbReference type="ARBA" id="ARBA00004123"/>
    </source>
</evidence>
<dbReference type="GeneID" id="43600826"/>
<keyword evidence="6" id="KW-1185">Reference proteome</keyword>
<proteinExistence type="predicted"/>
<evidence type="ECO:0000313" key="5">
    <source>
        <dbReference type="EMBL" id="RDL33609.1"/>
    </source>
</evidence>
<evidence type="ECO:0000256" key="2">
    <source>
        <dbReference type="ARBA" id="ARBA00023242"/>
    </source>
</evidence>
<dbReference type="InterPro" id="IPR001138">
    <property type="entry name" value="Zn2Cys6_DnaBD"/>
</dbReference>
<dbReference type="Pfam" id="PF00172">
    <property type="entry name" value="Zn_clus"/>
    <property type="match status" value="1"/>
</dbReference>
<feature type="compositionally biased region" description="Polar residues" evidence="3">
    <location>
        <begin position="121"/>
        <end position="143"/>
    </location>
</feature>
<dbReference type="RefSeq" id="XP_031866891.1">
    <property type="nucleotide sequence ID" value="XM_032016600.1"/>
</dbReference>
<protein>
    <recommendedName>
        <fullName evidence="4">Zn(2)-C6 fungal-type domain-containing protein</fullName>
    </recommendedName>
</protein>
<dbReference type="Gene3D" id="4.10.240.10">
    <property type="entry name" value="Zn(2)-C6 fungal-type DNA-binding domain"/>
    <property type="match status" value="1"/>
</dbReference>
<dbReference type="STRING" id="2656787.A0A370TFD0"/>
<comment type="subcellular location">
    <subcellularLocation>
        <location evidence="1">Nucleus</location>
    </subcellularLocation>
</comment>
<dbReference type="Pfam" id="PF11951">
    <property type="entry name" value="Fungal_trans_2"/>
    <property type="match status" value="1"/>
</dbReference>
<dbReference type="Proteomes" id="UP000254866">
    <property type="component" value="Unassembled WGS sequence"/>
</dbReference>
<sequence length="738" mass="82945">MTSPNDHNHHAARAAHATTYPLVPVEEHPEHISLQSQPLSSASSYADLNYLFGTQDPAMLVPKPSRNRRKSTQGSEHTKHRRTRSGCYTCRSRRVKCDEARPICERCSKGSRDCVYPQPPTSSKASGSGPSKRSQVSTRESPGSSSDEFEDADSSERQLAPIPDEDGFHGDPTHPQGIPKPTAQRTNASQPSCGPKSSTRNSSEAPSLVQDKGSSPTPSTEGSVGYSSYKTLFGSRLPPKPTSSTSDRGDWSYLPQDLRFYLTYFCENITHHHYSLKYDAEDFMRTRFLDIALENEGLLYAIVGFSAFQHTLHHPGRNIQGFLQYYNKSVSLLLRSLKRGERHNDGTLLAILQLATIEEFLGDWINLLGHQKAAYQILTELYMPETVMQDETSRIILGWYMRFDVFAGLMGGFETVLSRDWFSASFGVCQQIAIMDPTDLDWKIETALAHHRLIATDMTLLFARMSKGELSMDRFLRENADLGRRIEEWESKMDPALKDSRFLITDFTGAPPRDPDDIVDPYAPGLIYSGPLWAMNMARIDWLSIDLMHTYQTALTTKSPPSPELMQKAYRICQLFEAMELWPGSVPGAVVACQASLGISCLFLPKDERHSMWARRKLATIESHGYIFPHTFRSKMADLFGDRSCMHWWLPNEERYPPIIRSIRKFVEERSSPAKDVSSEDLRDMKAIFATMKLDEGIADPEEHKGTSALASIAVATTAGNVEDMTDIVEADAYSGWH</sequence>
<dbReference type="SUPFAM" id="SSF57701">
    <property type="entry name" value="Zn2/Cys6 DNA-binding domain"/>
    <property type="match status" value="1"/>
</dbReference>
<feature type="region of interest" description="Disordered" evidence="3">
    <location>
        <begin position="56"/>
        <end position="85"/>
    </location>
</feature>
<accession>A0A370TFD0</accession>
<keyword evidence="2" id="KW-0539">Nucleus</keyword>
<dbReference type="PROSITE" id="PS00463">
    <property type="entry name" value="ZN2_CY6_FUNGAL_1"/>
    <property type="match status" value="1"/>
</dbReference>
<dbReference type="GO" id="GO:0000981">
    <property type="term" value="F:DNA-binding transcription factor activity, RNA polymerase II-specific"/>
    <property type="evidence" value="ECO:0007669"/>
    <property type="project" value="InterPro"/>
</dbReference>
<dbReference type="PANTHER" id="PTHR37534">
    <property type="entry name" value="TRANSCRIPTIONAL ACTIVATOR PROTEIN UGA3"/>
    <property type="match status" value="1"/>
</dbReference>
<dbReference type="PROSITE" id="PS50048">
    <property type="entry name" value="ZN2_CY6_FUNGAL_2"/>
    <property type="match status" value="1"/>
</dbReference>